<gene>
    <name evidence="2" type="ORF">BGZ65_002197</name>
</gene>
<dbReference type="Proteomes" id="UP000749646">
    <property type="component" value="Unassembled WGS sequence"/>
</dbReference>
<feature type="domain" description="Arm-like repeat" evidence="1">
    <location>
        <begin position="184"/>
        <end position="269"/>
    </location>
</feature>
<organism evidence="2 3">
    <name type="scientific">Modicella reniformis</name>
    <dbReference type="NCBI Taxonomy" id="1440133"/>
    <lineage>
        <taxon>Eukaryota</taxon>
        <taxon>Fungi</taxon>
        <taxon>Fungi incertae sedis</taxon>
        <taxon>Mucoromycota</taxon>
        <taxon>Mortierellomycotina</taxon>
        <taxon>Mortierellomycetes</taxon>
        <taxon>Mortierellales</taxon>
        <taxon>Mortierellaceae</taxon>
        <taxon>Modicella</taxon>
    </lineage>
</organism>
<name>A0A9P6M9T0_9FUNG</name>
<comment type="caution">
    <text evidence="2">The sequence shown here is derived from an EMBL/GenBank/DDBJ whole genome shotgun (WGS) entry which is preliminary data.</text>
</comment>
<dbReference type="Pfam" id="PF23948">
    <property type="entry name" value="ARM_5"/>
    <property type="match status" value="1"/>
</dbReference>
<evidence type="ECO:0000313" key="2">
    <source>
        <dbReference type="EMBL" id="KAF9983082.1"/>
    </source>
</evidence>
<dbReference type="OrthoDB" id="2435592at2759"/>
<evidence type="ECO:0000313" key="3">
    <source>
        <dbReference type="Proteomes" id="UP000749646"/>
    </source>
</evidence>
<sequence length="288" mass="32383">MIFGRIFSSTRGTLSPQQWLELSNIYLENVSKATDNATALVLCYNTKVALSRARKGAKRTKDQAVRNGIAMAYINLGKVLKSQGRLSEEKTCNEKAEKLRSTLNPMVNNPLQLPSQPLHKRLRDIAVVPQLIFENVRPPTIVSKLPEADERLANTPQLACCLSLLRSSHSLDDTLEPIARNWIQAVENDLDEQERLKHLATDMIRIFKNDEHKDAKAISEIVCLSPALEKDAFRGLLIQFYDEINKSQLVDFHQLDGLARLIQGADPDYLETSALEILTSNHLDTSIN</sequence>
<proteinExistence type="predicted"/>
<dbReference type="AlphaFoldDB" id="A0A9P6M9T0"/>
<keyword evidence="3" id="KW-1185">Reference proteome</keyword>
<reference evidence="2" key="1">
    <citation type="journal article" date="2020" name="Fungal Divers.">
        <title>Resolving the Mortierellaceae phylogeny through synthesis of multi-gene phylogenetics and phylogenomics.</title>
        <authorList>
            <person name="Vandepol N."/>
            <person name="Liber J."/>
            <person name="Desiro A."/>
            <person name="Na H."/>
            <person name="Kennedy M."/>
            <person name="Barry K."/>
            <person name="Grigoriev I.V."/>
            <person name="Miller A.N."/>
            <person name="O'Donnell K."/>
            <person name="Stajich J.E."/>
            <person name="Bonito G."/>
        </authorList>
    </citation>
    <scope>NUCLEOTIDE SEQUENCE</scope>
    <source>
        <strain evidence="2">MES-2147</strain>
    </source>
</reference>
<dbReference type="InterPro" id="IPR056251">
    <property type="entry name" value="Arm_rpt_dom"/>
</dbReference>
<evidence type="ECO:0000259" key="1">
    <source>
        <dbReference type="Pfam" id="PF23948"/>
    </source>
</evidence>
<dbReference type="EMBL" id="JAAAHW010003515">
    <property type="protein sequence ID" value="KAF9983082.1"/>
    <property type="molecule type" value="Genomic_DNA"/>
</dbReference>
<accession>A0A9P6M9T0</accession>
<protein>
    <recommendedName>
        <fullName evidence="1">Arm-like repeat domain-containing protein</fullName>
    </recommendedName>
</protein>